<dbReference type="PANTHER" id="PTHR41368:SF1">
    <property type="entry name" value="PROTEIN YGHO"/>
    <property type="match status" value="1"/>
</dbReference>
<dbReference type="InterPro" id="IPR016181">
    <property type="entry name" value="Acyl_CoA_acyltransferase"/>
</dbReference>
<reference evidence="2" key="1">
    <citation type="journal article" date="2008" name="Science">
        <title>Genome of an endosymbiont coupling N2 fixation to cellulolysis within RT protist cells in termite gut.</title>
        <authorList>
            <person name="Hongoh Y."/>
            <person name="Sharma V.K."/>
            <person name="Prakash T."/>
            <person name="Noda S."/>
            <person name="Toh H."/>
            <person name="Taylor T.D."/>
            <person name="Kudo T."/>
            <person name="Sakaki Y."/>
            <person name="Toyoda A."/>
            <person name="Hattori M."/>
            <person name="Ohkuma M."/>
        </authorList>
    </citation>
    <scope>NUCLEOTIDE SEQUENCE [LARGE SCALE GENOMIC DNA]</scope>
</reference>
<dbReference type="Proteomes" id="UP000000723">
    <property type="component" value="Chromosome"/>
</dbReference>
<accession>B6YRD9</accession>
<keyword evidence="2" id="KW-1185">Reference proteome</keyword>
<dbReference type="RefSeq" id="WP_012573522.1">
    <property type="nucleotide sequence ID" value="NC_011565.1"/>
</dbReference>
<dbReference type="PANTHER" id="PTHR41368">
    <property type="entry name" value="PROTEIN YGHO"/>
    <property type="match status" value="1"/>
</dbReference>
<dbReference type="eggNOG" id="COG0456">
    <property type="taxonomic scope" value="Bacteria"/>
</dbReference>
<proteinExistence type="predicted"/>
<gene>
    <name evidence="1" type="ordered locus">CFPG_498</name>
</gene>
<evidence type="ECO:0000313" key="1">
    <source>
        <dbReference type="EMBL" id="BAG83761.1"/>
    </source>
</evidence>
<dbReference type="OrthoDB" id="9806005at2"/>
<dbReference type="SUPFAM" id="SSF55729">
    <property type="entry name" value="Acyl-CoA N-acyltransferases (Nat)"/>
    <property type="match status" value="1"/>
</dbReference>
<name>B6YRD9_AZOPC</name>
<organism evidence="1 2">
    <name type="scientific">Azobacteroides pseudotrichonymphae genomovar. CFP2</name>
    <dbReference type="NCBI Taxonomy" id="511995"/>
    <lineage>
        <taxon>Bacteria</taxon>
        <taxon>Pseudomonadati</taxon>
        <taxon>Bacteroidota</taxon>
        <taxon>Bacteroidia</taxon>
        <taxon>Bacteroidales</taxon>
        <taxon>Candidatus Azobacteroides</taxon>
    </lineage>
</organism>
<dbReference type="EMBL" id="AP010656">
    <property type="protein sequence ID" value="BAG83761.1"/>
    <property type="molecule type" value="Genomic_DNA"/>
</dbReference>
<dbReference type="InterPro" id="IPR039968">
    <property type="entry name" value="BcerS-like"/>
</dbReference>
<evidence type="ECO:0008006" key="3">
    <source>
        <dbReference type="Google" id="ProtNLM"/>
    </source>
</evidence>
<sequence length="373" mass="44029">MAVVIKEVTDSDSLQSFVFFNIKLYKGHPYHVPELVTNGLMNLRKDKNPAFEFCESVYYLAYKNDQVAGRIAGIINYHANKKLGQQYARFGFVDFIDDDQVSNALFKAVEKWARDKGMNGIQGPLGFTDLDHRGLLVRGFDQLGTMATTYNFSYYKEHLTRLGYKKDQDWEEFHIQISNSPDKHRQIDKIVMQKYGFRIVKFKQRKQLLSYVKKIFQLWNEICRSVYGYLELSDRLIEYYSKMYMPIFLRLKEITLIFHKVNVIGMGITIPRLSKALQMAKGRLFPLGWIHLLKALYSEGKVVDLYIMGMHPRYKKKGLNILFSYDLVPIRNKMGFFCVKSNPALELNSKMHLKWNYFDIKHLRKYRIFVKYL</sequence>
<evidence type="ECO:0000313" key="2">
    <source>
        <dbReference type="Proteomes" id="UP000000723"/>
    </source>
</evidence>
<protein>
    <recommendedName>
        <fullName evidence="3">N-acetyltransferase domain-containing protein</fullName>
    </recommendedName>
</protein>
<dbReference type="STRING" id="511995.CFPG_498"/>
<dbReference type="AlphaFoldDB" id="B6YRD9"/>
<dbReference type="HOGENOM" id="CLU_053649_0_0_10"/>
<dbReference type="KEGG" id="aps:CFPG_498"/>